<dbReference type="Gene3D" id="2.60.40.2700">
    <property type="match status" value="4"/>
</dbReference>
<dbReference type="RefSeq" id="WP_277533818.1">
    <property type="nucleotide sequence ID" value="NZ_JAPDIA010000007.1"/>
</dbReference>
<evidence type="ECO:0000313" key="4">
    <source>
        <dbReference type="Proteomes" id="UP001153404"/>
    </source>
</evidence>
<proteinExistence type="predicted"/>
<dbReference type="AlphaFoldDB" id="A0A9X4KUH8"/>
<reference evidence="3" key="1">
    <citation type="submission" date="2022-10" db="EMBL/GenBank/DDBJ databases">
        <title>Comparative genomic analysis of Cohnella hashimotonis sp. nov., isolated from the International Space Station.</title>
        <authorList>
            <person name="Simpson A."/>
            <person name="Venkateswaran K."/>
        </authorList>
    </citation>
    <scope>NUCLEOTIDE SEQUENCE</scope>
    <source>
        <strain evidence="3">DSM 28161</strain>
    </source>
</reference>
<feature type="region of interest" description="Disordered" evidence="1">
    <location>
        <begin position="410"/>
        <end position="431"/>
    </location>
</feature>
<gene>
    <name evidence="3" type="ORF">OMP40_19405</name>
</gene>
<accession>A0A9X4KUH8</accession>
<dbReference type="Proteomes" id="UP001153404">
    <property type="component" value="Unassembled WGS sequence"/>
</dbReference>
<name>A0A9X4KUH8_9BACL</name>
<dbReference type="InterPro" id="IPR007110">
    <property type="entry name" value="Ig-like_dom"/>
</dbReference>
<dbReference type="PROSITE" id="PS50835">
    <property type="entry name" value="IG_LIKE"/>
    <property type="match status" value="1"/>
</dbReference>
<keyword evidence="4" id="KW-1185">Reference proteome</keyword>
<dbReference type="EMBL" id="JAPDIA010000007">
    <property type="protein sequence ID" value="MDG0811294.1"/>
    <property type="molecule type" value="Genomic_DNA"/>
</dbReference>
<organism evidence="3 4">
    <name type="scientific">Cohnella rhizosphaerae</name>
    <dbReference type="NCBI Taxonomy" id="1457232"/>
    <lineage>
        <taxon>Bacteria</taxon>
        <taxon>Bacillati</taxon>
        <taxon>Bacillota</taxon>
        <taxon>Bacilli</taxon>
        <taxon>Bacillales</taxon>
        <taxon>Paenibacillaceae</taxon>
        <taxon>Cohnella</taxon>
    </lineage>
</organism>
<evidence type="ECO:0000313" key="3">
    <source>
        <dbReference type="EMBL" id="MDG0811294.1"/>
    </source>
</evidence>
<sequence length="524" mass="52085">MSVGDTSPTLSVAATVGDGGTLSYQWYSNATDSNSGGTPIGGATSATYAAPTASEGTTYYYVVVTNTNSGVNGTQTATATSGTAKVTVNALVNAEAPSIGTQPADETADVGATSPTLSVAATVGDGGTLSYQWYSNATNSNSGGTVIVGATSATYAAPTASEGTTYYYVVVTNTNSGVNGTQTATATSAAAKVTVNALVNAEAPSIGTQPADETVSVGDTSPTLSVAATVGDGGTLSYQWYSNATNSNSGGTVIVGATSATYAAPTASEGTTYYYVVVTNTNSGANGTQTATATSAAAKVTVNALVNAEAPSIGTQPADEIVSVGDTSPTLSVAATVGDGGTLSYQWYNSATNSNSGGTVIVGATSATYAVPTASEGTTYYYVVVTNTNSGVNGAQTATATSAAAKVTVNAPTNDSGSPAPAQPVATSTTNGSLTLSAGQSGDVSLDGEVKVEIPSGAAYKSLDITIQKLANTQGLLTDKDGTVSGVFEISKNFPRELQQRRRSDLYVQTRGLAQWATTVRVLL</sequence>
<protein>
    <recommendedName>
        <fullName evidence="2">Ig-like domain-containing protein</fullName>
    </recommendedName>
</protein>
<evidence type="ECO:0000256" key="1">
    <source>
        <dbReference type="SAM" id="MobiDB-lite"/>
    </source>
</evidence>
<feature type="domain" description="Ig-like" evidence="2">
    <location>
        <begin position="204"/>
        <end position="292"/>
    </location>
</feature>
<comment type="caution">
    <text evidence="3">The sequence shown here is derived from an EMBL/GenBank/DDBJ whole genome shotgun (WGS) entry which is preliminary data.</text>
</comment>
<evidence type="ECO:0000259" key="2">
    <source>
        <dbReference type="PROSITE" id="PS50835"/>
    </source>
</evidence>